<reference evidence="1 2" key="1">
    <citation type="submission" date="2018-10" db="EMBL/GenBank/DDBJ databases">
        <title>Comparative Genomics Analysis of the Streptococcus dysgalactiae subspecies dysgalactiae.</title>
        <authorList>
            <person name="Koh T.H."/>
            <person name="Abdul Rahman N."/>
            <person name="Sessions O.M."/>
        </authorList>
    </citation>
    <scope>NUCLEOTIDE SEQUENCE [LARGE SCALE GENOMIC DNA]</scope>
    <source>
        <strain evidence="1 2">DB60705-15</strain>
    </source>
</reference>
<dbReference type="AlphaFoldDB" id="A0A9X7SEB2"/>
<name>A0A9X7SEB2_STRDY</name>
<protein>
    <submittedName>
        <fullName evidence="1">Uncharacterized protein</fullName>
    </submittedName>
</protein>
<dbReference type="EMBL" id="CP033165">
    <property type="protein sequence ID" value="QGH02488.1"/>
    <property type="molecule type" value="Genomic_DNA"/>
</dbReference>
<evidence type="ECO:0000313" key="1">
    <source>
        <dbReference type="EMBL" id="QGH02488.1"/>
    </source>
</evidence>
<dbReference type="Proteomes" id="UP000347383">
    <property type="component" value="Chromosome"/>
</dbReference>
<dbReference type="RefSeq" id="WP_155778588.1">
    <property type="nucleotide sequence ID" value="NZ_CP033165.1"/>
</dbReference>
<organism evidence="1 2">
    <name type="scientific">Streptococcus dysgalactiae subsp. dysgalactiae</name>
    <dbReference type="NCBI Taxonomy" id="99822"/>
    <lineage>
        <taxon>Bacteria</taxon>
        <taxon>Bacillati</taxon>
        <taxon>Bacillota</taxon>
        <taxon>Bacilli</taxon>
        <taxon>Lactobacillales</taxon>
        <taxon>Streptococcaceae</taxon>
        <taxon>Streptococcus</taxon>
    </lineage>
</organism>
<evidence type="ECO:0000313" key="2">
    <source>
        <dbReference type="Proteomes" id="UP000347383"/>
    </source>
</evidence>
<gene>
    <name evidence="1" type="ORF">EA457_07990</name>
</gene>
<proteinExistence type="predicted"/>
<sequence>MSKMKTMLKSEKRNSTSRYYITKADKMSNVINSGLNRISKEAKRNLAYSLRYLEFLQLQLDELILDDMMIKMIHKNFIITSLAIIELIMQDSTNANVYGEKLLIEFRNKNLFNLKDEDFEKLDKFRKLRNRVHLQLRFEDDQTDWFAFEKCDYLDMKKLLYQILTSEKMFNKPYRTYIDFLK</sequence>
<accession>A0A9X7SEB2</accession>